<name>A0A2U1SM68_METSR</name>
<dbReference type="Pfam" id="PF02021">
    <property type="entry name" value="UPF0102"/>
    <property type="match status" value="1"/>
</dbReference>
<sequence>MSETEERRARHRGGLRAETIAALWLRAKFYAILDRRYHIRGGEIDIVARRGRTIAFVEVKARASLEEAMISITEEKRRRISRAASKWLASNPWAADHVLRGDAIFIAPKRLPLHMEAAMELDLG</sequence>
<dbReference type="Proteomes" id="UP000245137">
    <property type="component" value="Unassembled WGS sequence"/>
</dbReference>
<comment type="caution">
    <text evidence="3">The sequence shown here is derived from an EMBL/GenBank/DDBJ whole genome shotgun (WGS) entry which is preliminary data.</text>
</comment>
<dbReference type="SUPFAM" id="SSF52980">
    <property type="entry name" value="Restriction endonuclease-like"/>
    <property type="match status" value="1"/>
</dbReference>
<dbReference type="InterPro" id="IPR003509">
    <property type="entry name" value="UPF0102_YraN-like"/>
</dbReference>
<comment type="similarity">
    <text evidence="1 2">Belongs to the UPF0102 family.</text>
</comment>
<dbReference type="InterPro" id="IPR011335">
    <property type="entry name" value="Restrct_endonuc-II-like"/>
</dbReference>
<dbReference type="Proteomes" id="UP000316781">
    <property type="component" value="Unassembled WGS sequence"/>
</dbReference>
<dbReference type="PANTHER" id="PTHR34039">
    <property type="entry name" value="UPF0102 PROTEIN YRAN"/>
    <property type="match status" value="1"/>
</dbReference>
<dbReference type="InterPro" id="IPR011856">
    <property type="entry name" value="tRNA_endonuc-like_dom_sf"/>
</dbReference>
<evidence type="ECO:0000313" key="5">
    <source>
        <dbReference type="Proteomes" id="UP000245137"/>
    </source>
</evidence>
<dbReference type="AlphaFoldDB" id="A0A2U1SM68"/>
<accession>A0A2U1SM68</accession>
<protein>
    <recommendedName>
        <fullName evidence="2">UPF0102 protein C5689_16930</fullName>
    </recommendedName>
</protein>
<dbReference type="PANTHER" id="PTHR34039:SF1">
    <property type="entry name" value="UPF0102 PROTEIN YRAN"/>
    <property type="match status" value="1"/>
</dbReference>
<dbReference type="OrthoDB" id="9812968at2"/>
<proteinExistence type="inferred from homology"/>
<dbReference type="Gene3D" id="3.40.1350.10">
    <property type="match status" value="1"/>
</dbReference>
<reference evidence="4 6" key="3">
    <citation type="submission" date="2019-07" db="EMBL/GenBank/DDBJ databases">
        <title>Ln-dependent methylotrophs.</title>
        <authorList>
            <person name="Tani A."/>
        </authorList>
    </citation>
    <scope>NUCLEOTIDE SEQUENCE [LARGE SCALE GENOMIC DNA]</scope>
    <source>
        <strain evidence="4 6">SM89A</strain>
    </source>
</reference>
<dbReference type="RefSeq" id="WP_108918417.1">
    <property type="nucleotide sequence ID" value="NZ_BGJY01000009.1"/>
</dbReference>
<dbReference type="NCBIfam" id="NF009151">
    <property type="entry name" value="PRK12497.1-5"/>
    <property type="match status" value="1"/>
</dbReference>
<evidence type="ECO:0000313" key="3">
    <source>
        <dbReference type="EMBL" id="PWB92695.1"/>
    </source>
</evidence>
<evidence type="ECO:0000256" key="2">
    <source>
        <dbReference type="HAMAP-Rule" id="MF_00048"/>
    </source>
</evidence>
<dbReference type="HAMAP" id="MF_00048">
    <property type="entry name" value="UPF0102"/>
    <property type="match status" value="1"/>
</dbReference>
<keyword evidence="5" id="KW-1185">Reference proteome</keyword>
<evidence type="ECO:0000313" key="4">
    <source>
        <dbReference type="EMBL" id="TRL20972.1"/>
    </source>
</evidence>
<evidence type="ECO:0000313" key="6">
    <source>
        <dbReference type="Proteomes" id="UP000316781"/>
    </source>
</evidence>
<dbReference type="EMBL" id="VJMF01000147">
    <property type="protein sequence ID" value="TRL20972.1"/>
    <property type="molecule type" value="Genomic_DNA"/>
</dbReference>
<evidence type="ECO:0000256" key="1">
    <source>
        <dbReference type="ARBA" id="ARBA00006738"/>
    </source>
</evidence>
<dbReference type="EMBL" id="PUIV01000039">
    <property type="protein sequence ID" value="PWB92695.1"/>
    <property type="molecule type" value="Genomic_DNA"/>
</dbReference>
<gene>
    <name evidence="3" type="ORF">C5689_16930</name>
    <name evidence="4" type="ORF">FM996_21725</name>
</gene>
<reference evidence="3 5" key="1">
    <citation type="journal article" date="2018" name="Appl. Microbiol. Biotechnol.">
        <title>Co-cultivation of the strictly anaerobic methanogen Methanosarcina barkeri with aerobic methanotrophs in an oxygen-limited membrane bioreactor.</title>
        <authorList>
            <person name="In 't Zandt M.H."/>
            <person name="van den Bosch T.J.M."/>
            <person name="Rijkers R."/>
            <person name="van Kessel M.A.H.J."/>
            <person name="Jetten M.S.M."/>
            <person name="Welte C.U."/>
        </authorList>
    </citation>
    <scope>NUCLEOTIDE SEQUENCE [LARGE SCALE GENOMIC DNA]</scope>
    <source>
        <strain evidence="3 5">DSM 17706</strain>
    </source>
</reference>
<dbReference type="GO" id="GO:0003676">
    <property type="term" value="F:nucleic acid binding"/>
    <property type="evidence" value="ECO:0007669"/>
    <property type="project" value="InterPro"/>
</dbReference>
<organism evidence="3 5">
    <name type="scientific">Methylosinus sporium</name>
    <dbReference type="NCBI Taxonomy" id="428"/>
    <lineage>
        <taxon>Bacteria</taxon>
        <taxon>Pseudomonadati</taxon>
        <taxon>Pseudomonadota</taxon>
        <taxon>Alphaproteobacteria</taxon>
        <taxon>Hyphomicrobiales</taxon>
        <taxon>Methylocystaceae</taxon>
        <taxon>Methylosinus</taxon>
    </lineage>
</organism>
<reference evidence="3" key="2">
    <citation type="submission" date="2018-02" db="EMBL/GenBank/DDBJ databases">
        <authorList>
            <person name="Cohen D.B."/>
            <person name="Kent A.D."/>
        </authorList>
    </citation>
    <scope>NUCLEOTIDE SEQUENCE</scope>
    <source>
        <strain evidence="3">DSM 17706</strain>
    </source>
</reference>